<feature type="compositionally biased region" description="Polar residues" evidence="1">
    <location>
        <begin position="85"/>
        <end position="104"/>
    </location>
</feature>
<dbReference type="EMBL" id="JAHRIP010004606">
    <property type="protein sequence ID" value="MEQ2281751.1"/>
    <property type="molecule type" value="Genomic_DNA"/>
</dbReference>
<evidence type="ECO:0000313" key="3">
    <source>
        <dbReference type="Proteomes" id="UP001469553"/>
    </source>
</evidence>
<sequence length="141" mass="16946">ARMARETLSVEERQRRNREYQKRKEIINSQPELKEEFIRKKRRRWRKRVEEGKKINDLGERDKKQKQKESRERRKRAKEGHQSEDTPPQSPVDSTFEPRNSRQQGRGKDVKLYSNDVLVRQKEPSSPVRISSTRGIYNISS</sequence>
<feature type="non-terminal residue" evidence="2">
    <location>
        <position position="1"/>
    </location>
</feature>
<reference evidence="2 3" key="1">
    <citation type="submission" date="2021-06" db="EMBL/GenBank/DDBJ databases">
        <authorList>
            <person name="Palmer J.M."/>
        </authorList>
    </citation>
    <scope>NUCLEOTIDE SEQUENCE [LARGE SCALE GENOMIC DNA]</scope>
    <source>
        <strain evidence="2 3">AS_MEX2019</strain>
        <tissue evidence="2">Muscle</tissue>
    </source>
</reference>
<evidence type="ECO:0000256" key="1">
    <source>
        <dbReference type="SAM" id="MobiDB-lite"/>
    </source>
</evidence>
<feature type="region of interest" description="Disordered" evidence="1">
    <location>
        <begin position="1"/>
        <end position="141"/>
    </location>
</feature>
<feature type="compositionally biased region" description="Basic and acidic residues" evidence="1">
    <location>
        <begin position="48"/>
        <end position="72"/>
    </location>
</feature>
<evidence type="ECO:0000313" key="2">
    <source>
        <dbReference type="EMBL" id="MEQ2281751.1"/>
    </source>
</evidence>
<proteinExistence type="predicted"/>
<feature type="compositionally biased region" description="Polar residues" evidence="1">
    <location>
        <begin position="128"/>
        <end position="141"/>
    </location>
</feature>
<gene>
    <name evidence="2" type="ORF">AMECASPLE_033630</name>
</gene>
<name>A0ABV0XJV6_9TELE</name>
<organism evidence="2 3">
    <name type="scientific">Ameca splendens</name>
    <dbReference type="NCBI Taxonomy" id="208324"/>
    <lineage>
        <taxon>Eukaryota</taxon>
        <taxon>Metazoa</taxon>
        <taxon>Chordata</taxon>
        <taxon>Craniata</taxon>
        <taxon>Vertebrata</taxon>
        <taxon>Euteleostomi</taxon>
        <taxon>Actinopterygii</taxon>
        <taxon>Neopterygii</taxon>
        <taxon>Teleostei</taxon>
        <taxon>Neoteleostei</taxon>
        <taxon>Acanthomorphata</taxon>
        <taxon>Ovalentaria</taxon>
        <taxon>Atherinomorphae</taxon>
        <taxon>Cyprinodontiformes</taxon>
        <taxon>Goodeidae</taxon>
        <taxon>Ameca</taxon>
    </lineage>
</organism>
<comment type="caution">
    <text evidence="2">The sequence shown here is derived from an EMBL/GenBank/DDBJ whole genome shotgun (WGS) entry which is preliminary data.</text>
</comment>
<feature type="compositionally biased region" description="Basic and acidic residues" evidence="1">
    <location>
        <begin position="1"/>
        <end position="38"/>
    </location>
</feature>
<protein>
    <submittedName>
        <fullName evidence="2">Uncharacterized protein</fullName>
    </submittedName>
</protein>
<keyword evidence="3" id="KW-1185">Reference proteome</keyword>
<accession>A0ABV0XJV6</accession>
<dbReference type="Proteomes" id="UP001469553">
    <property type="component" value="Unassembled WGS sequence"/>
</dbReference>